<evidence type="ECO:0000256" key="9">
    <source>
        <dbReference type="ARBA" id="ARBA00023128"/>
    </source>
</evidence>
<dbReference type="PANTHER" id="PTHR12868">
    <property type="entry name" value="NADH-UBIQUINONE OXIDOREDUCTASE B22 SUBUNIT"/>
    <property type="match status" value="1"/>
</dbReference>
<evidence type="ECO:0000256" key="4">
    <source>
        <dbReference type="ARBA" id="ARBA00022448"/>
    </source>
</evidence>
<keyword evidence="8" id="KW-0007">Acetylation</keyword>
<dbReference type="InterPro" id="IPR045292">
    <property type="entry name" value="Complex1_LYR_NDUFB9_LYRM3"/>
</dbReference>
<keyword evidence="4" id="KW-0813">Transport</keyword>
<evidence type="ECO:0000256" key="10">
    <source>
        <dbReference type="ARBA" id="ARBA00023136"/>
    </source>
</evidence>
<comment type="similarity">
    <text evidence="2">Belongs to the complex I LYR family.</text>
</comment>
<dbReference type="EMBL" id="SKBN01000309">
    <property type="protein sequence ID" value="TGJ79173.1"/>
    <property type="molecule type" value="Genomic_DNA"/>
</dbReference>
<evidence type="ECO:0000256" key="3">
    <source>
        <dbReference type="ARBA" id="ARBA00018684"/>
    </source>
</evidence>
<dbReference type="OrthoDB" id="13598at2759"/>
<dbReference type="Proteomes" id="UP000297716">
    <property type="component" value="Unassembled WGS sequence"/>
</dbReference>
<dbReference type="GO" id="GO:0005743">
    <property type="term" value="C:mitochondrial inner membrane"/>
    <property type="evidence" value="ECO:0007669"/>
    <property type="project" value="UniProtKB-SubCell"/>
</dbReference>
<evidence type="ECO:0000256" key="11">
    <source>
        <dbReference type="ARBA" id="ARBA00030192"/>
    </source>
</evidence>
<evidence type="ECO:0000313" key="14">
    <source>
        <dbReference type="Proteomes" id="UP000297716"/>
    </source>
</evidence>
<keyword evidence="7" id="KW-0249">Electron transport</keyword>
<dbReference type="PANTHER" id="PTHR12868:SF0">
    <property type="entry name" value="NADH DEHYDROGENASE [UBIQUINONE] 1 BETA SUBCOMPLEX SUBUNIT 9"/>
    <property type="match status" value="1"/>
</dbReference>
<evidence type="ECO:0000256" key="12">
    <source>
        <dbReference type="ARBA" id="ARBA00032528"/>
    </source>
</evidence>
<comment type="caution">
    <text evidence="13">The sequence shown here is derived from an EMBL/GenBank/DDBJ whole genome shotgun (WGS) entry which is preliminary data.</text>
</comment>
<accession>A0A4Z0YKG6</accession>
<sequence>MASALVNWKPVGPLCTFNYITKLCIGCEKEREYSFKETTPLALPRHLDNSTVPTLRSPPPPHPTYICYDRNTPEICTREVLDRSFATRSLRYRRGIITPQPSTCSESHEGQKRAHHVEPTSRILALDWAVHRHLWRGQALYIRSLFEANRNIVEVRKQRALLNETEKLLETWKHPDPYCHPTAPGGSKYERNLPVHSTARESIPIDTAICLARQSAPALTNVITSSATTKVLDEGTMNSQGDLN</sequence>
<comment type="subcellular location">
    <subcellularLocation>
        <location evidence="1">Mitochondrion inner membrane</location>
        <topology evidence="1">Peripheral membrane protein</topology>
        <orientation evidence="1">Matrix side</orientation>
    </subcellularLocation>
</comment>
<evidence type="ECO:0000256" key="6">
    <source>
        <dbReference type="ARBA" id="ARBA00022792"/>
    </source>
</evidence>
<evidence type="ECO:0000256" key="1">
    <source>
        <dbReference type="ARBA" id="ARBA00004443"/>
    </source>
</evidence>
<name>A0A4Z0YKG6_9PEZI</name>
<dbReference type="InterPro" id="IPR033034">
    <property type="entry name" value="NDUFB9"/>
</dbReference>
<keyword evidence="10" id="KW-0472">Membrane</keyword>
<organism evidence="13 14">
    <name type="scientific">Xylaria hypoxylon</name>
    <dbReference type="NCBI Taxonomy" id="37992"/>
    <lineage>
        <taxon>Eukaryota</taxon>
        <taxon>Fungi</taxon>
        <taxon>Dikarya</taxon>
        <taxon>Ascomycota</taxon>
        <taxon>Pezizomycotina</taxon>
        <taxon>Sordariomycetes</taxon>
        <taxon>Xylariomycetidae</taxon>
        <taxon>Xylariales</taxon>
        <taxon>Xylariaceae</taxon>
        <taxon>Xylaria</taxon>
    </lineage>
</organism>
<gene>
    <name evidence="13" type="ORF">E0Z10_g9587</name>
</gene>
<evidence type="ECO:0000256" key="7">
    <source>
        <dbReference type="ARBA" id="ARBA00022982"/>
    </source>
</evidence>
<evidence type="ECO:0000256" key="5">
    <source>
        <dbReference type="ARBA" id="ARBA00022660"/>
    </source>
</evidence>
<dbReference type="GO" id="GO:0006120">
    <property type="term" value="P:mitochondrial electron transport, NADH to ubiquinone"/>
    <property type="evidence" value="ECO:0007669"/>
    <property type="project" value="InterPro"/>
</dbReference>
<protein>
    <recommendedName>
        <fullName evidence="3">NADH dehydrogenase [ubiquinone] 1 beta subcomplex subunit 9</fullName>
    </recommendedName>
    <alternativeName>
        <fullName evidence="11">Complex I-B22</fullName>
    </alternativeName>
    <alternativeName>
        <fullName evidence="12">NADH-ubiquinone oxidoreductase B22 subunit</fullName>
    </alternativeName>
</protein>
<evidence type="ECO:0000256" key="8">
    <source>
        <dbReference type="ARBA" id="ARBA00022990"/>
    </source>
</evidence>
<reference evidence="13 14" key="1">
    <citation type="submission" date="2019-03" db="EMBL/GenBank/DDBJ databases">
        <title>Draft genome sequence of Xylaria hypoxylon DSM 108379, a ubiquitous saprotrophic-parasitic fungi on hardwood.</title>
        <authorList>
            <person name="Buettner E."/>
            <person name="Leonhardt S."/>
            <person name="Gebauer A.M."/>
            <person name="Liers C."/>
            <person name="Hofrichter M."/>
            <person name="Kellner H."/>
        </authorList>
    </citation>
    <scope>NUCLEOTIDE SEQUENCE [LARGE SCALE GENOMIC DNA]</scope>
    <source>
        <strain evidence="13 14">DSM 108379</strain>
    </source>
</reference>
<proteinExistence type="inferred from homology"/>
<dbReference type="CDD" id="cd20263">
    <property type="entry name" value="Complex1_LYR_NDUFB9_LYRM3"/>
    <property type="match status" value="1"/>
</dbReference>
<dbReference type="AlphaFoldDB" id="A0A4Z0YKG6"/>
<evidence type="ECO:0000313" key="13">
    <source>
        <dbReference type="EMBL" id="TGJ79173.1"/>
    </source>
</evidence>
<keyword evidence="14" id="KW-1185">Reference proteome</keyword>
<dbReference type="STRING" id="37992.A0A4Z0YKG6"/>
<keyword evidence="6" id="KW-0999">Mitochondrion inner membrane</keyword>
<keyword evidence="9" id="KW-0496">Mitochondrion</keyword>
<keyword evidence="5" id="KW-0679">Respiratory chain</keyword>
<evidence type="ECO:0000256" key="2">
    <source>
        <dbReference type="ARBA" id="ARBA00009508"/>
    </source>
</evidence>